<keyword evidence="3" id="KW-0479">Metal-binding</keyword>
<dbReference type="CDD" id="cd03426">
    <property type="entry name" value="NUDIX_CoAse_Nudt7"/>
    <property type="match status" value="1"/>
</dbReference>
<dbReference type="PANTHER" id="PTHR12992">
    <property type="entry name" value="NUDIX HYDROLASE"/>
    <property type="match status" value="1"/>
</dbReference>
<dbReference type="AlphaFoldDB" id="A0A7Y3TV23"/>
<dbReference type="EMBL" id="JABFHI010000001">
    <property type="protein sequence ID" value="NOG30782.1"/>
    <property type="molecule type" value="Genomic_DNA"/>
</dbReference>
<keyword evidence="9" id="KW-1185">Reference proteome</keyword>
<dbReference type="InterPro" id="IPR015797">
    <property type="entry name" value="NUDIX_hydrolase-like_dom_sf"/>
</dbReference>
<reference evidence="8 9" key="1">
    <citation type="submission" date="2020-05" db="EMBL/GenBank/DDBJ databases">
        <authorList>
            <person name="Ruan W."/>
            <person name="Jeon C.O."/>
            <person name="Chun B.H."/>
        </authorList>
    </citation>
    <scope>NUCLEOTIDE SEQUENCE [LARGE SCALE GENOMIC DNA]</scope>
    <source>
        <strain evidence="8 9">TBZ9</strain>
    </source>
</reference>
<dbReference type="NCBIfam" id="NF007980">
    <property type="entry name" value="PRK10707.1"/>
    <property type="match status" value="1"/>
</dbReference>
<dbReference type="Proteomes" id="UP000588806">
    <property type="component" value="Unassembled WGS sequence"/>
</dbReference>
<comment type="cofactor">
    <cofactor evidence="2">
        <name>Mg(2+)</name>
        <dbReference type="ChEBI" id="CHEBI:18420"/>
    </cofactor>
</comment>
<evidence type="ECO:0000313" key="9">
    <source>
        <dbReference type="Proteomes" id="UP000588806"/>
    </source>
</evidence>
<keyword evidence="5" id="KW-0460">Magnesium</keyword>
<dbReference type="InterPro" id="IPR045121">
    <property type="entry name" value="CoAse"/>
</dbReference>
<dbReference type="PANTHER" id="PTHR12992:SF11">
    <property type="entry name" value="MITOCHONDRIAL COENZYME A DIPHOSPHATASE NUDT8"/>
    <property type="match status" value="1"/>
</dbReference>
<accession>A0A7Y3TV23</accession>
<name>A0A7Y3TV23_9GAMM</name>
<dbReference type="InterPro" id="IPR000086">
    <property type="entry name" value="NUDIX_hydrolase_dom"/>
</dbReference>
<dbReference type="PROSITE" id="PS51462">
    <property type="entry name" value="NUDIX"/>
    <property type="match status" value="1"/>
</dbReference>
<evidence type="ECO:0000256" key="3">
    <source>
        <dbReference type="ARBA" id="ARBA00022723"/>
    </source>
</evidence>
<evidence type="ECO:0000313" key="8">
    <source>
        <dbReference type="EMBL" id="NOG30782.1"/>
    </source>
</evidence>
<gene>
    <name evidence="8" type="ORF">HLB35_01540</name>
</gene>
<dbReference type="Pfam" id="PF00293">
    <property type="entry name" value="NUDIX"/>
    <property type="match status" value="1"/>
</dbReference>
<dbReference type="Gene3D" id="3.90.79.10">
    <property type="entry name" value="Nucleoside Triphosphate Pyrophosphohydrolase"/>
    <property type="match status" value="1"/>
</dbReference>
<evidence type="ECO:0000256" key="4">
    <source>
        <dbReference type="ARBA" id="ARBA00022801"/>
    </source>
</evidence>
<dbReference type="GO" id="GO:0010945">
    <property type="term" value="F:coenzyme A diphosphatase activity"/>
    <property type="evidence" value="ECO:0007669"/>
    <property type="project" value="InterPro"/>
</dbReference>
<evidence type="ECO:0000256" key="6">
    <source>
        <dbReference type="ARBA" id="ARBA00023211"/>
    </source>
</evidence>
<evidence type="ECO:0000256" key="1">
    <source>
        <dbReference type="ARBA" id="ARBA00001936"/>
    </source>
</evidence>
<keyword evidence="6" id="KW-0464">Manganese</keyword>
<dbReference type="RefSeq" id="WP_171701247.1">
    <property type="nucleotide sequence ID" value="NZ_JABFHI010000001.1"/>
</dbReference>
<evidence type="ECO:0000256" key="2">
    <source>
        <dbReference type="ARBA" id="ARBA00001946"/>
    </source>
</evidence>
<sequence>MLEKLSQRLQQHRPQRLKEMNLPRAAVLMPIVDRPQPTLLLTRRASHMATHSGQVAFPGGKQEPQDPDLYATALREAEEEIALPSDQVKALGQLSDVISLHGIQVTPWVGLIPPDLPLKADPSELDAIFEVPIQHFLDDRRTHTDVIIVDGVAHYVPSYHVDGFVIWGLSAMMLVELLAKGFGMPISLYEKPGGLLRRHPVRGVSERSKPMADK</sequence>
<comment type="cofactor">
    <cofactor evidence="1">
        <name>Mn(2+)</name>
        <dbReference type="ChEBI" id="CHEBI:29035"/>
    </cofactor>
</comment>
<proteinExistence type="predicted"/>
<organism evidence="8 9">
    <name type="scientific">Vreelandella azerica</name>
    <dbReference type="NCBI Taxonomy" id="2732867"/>
    <lineage>
        <taxon>Bacteria</taxon>
        <taxon>Pseudomonadati</taxon>
        <taxon>Pseudomonadota</taxon>
        <taxon>Gammaproteobacteria</taxon>
        <taxon>Oceanospirillales</taxon>
        <taxon>Halomonadaceae</taxon>
        <taxon>Vreelandella</taxon>
    </lineage>
</organism>
<evidence type="ECO:0000256" key="5">
    <source>
        <dbReference type="ARBA" id="ARBA00022842"/>
    </source>
</evidence>
<feature type="domain" description="Nudix hydrolase" evidence="7">
    <location>
        <begin position="22"/>
        <end position="154"/>
    </location>
</feature>
<comment type="caution">
    <text evidence="8">The sequence shown here is derived from an EMBL/GenBank/DDBJ whole genome shotgun (WGS) entry which is preliminary data.</text>
</comment>
<keyword evidence="4" id="KW-0378">Hydrolase</keyword>
<evidence type="ECO:0000259" key="7">
    <source>
        <dbReference type="PROSITE" id="PS51462"/>
    </source>
</evidence>
<reference evidence="8 9" key="2">
    <citation type="submission" date="2020-06" db="EMBL/GenBank/DDBJ databases">
        <title>Halomonas songnenensis sp. nov., a moderately halophilic bacterium isolated from saline and alkaline soils.</title>
        <authorList>
            <person name="Jiang J."/>
            <person name="Pan Y."/>
        </authorList>
    </citation>
    <scope>NUCLEOTIDE SEQUENCE [LARGE SCALE GENOMIC DNA]</scope>
    <source>
        <strain evidence="8 9">TBZ9</strain>
    </source>
</reference>
<dbReference type="GO" id="GO:0046872">
    <property type="term" value="F:metal ion binding"/>
    <property type="evidence" value="ECO:0007669"/>
    <property type="project" value="UniProtKB-KW"/>
</dbReference>
<protein>
    <submittedName>
        <fullName evidence="8">CoA pyrophosphatase</fullName>
    </submittedName>
</protein>
<dbReference type="SUPFAM" id="SSF55811">
    <property type="entry name" value="Nudix"/>
    <property type="match status" value="1"/>
</dbReference>